<dbReference type="EMBL" id="CAMXCT020000001">
    <property type="protein sequence ID" value="CAL1125515.1"/>
    <property type="molecule type" value="Genomic_DNA"/>
</dbReference>
<feature type="domain" description="Methyltransferase FkbM" evidence="1">
    <location>
        <begin position="237"/>
        <end position="391"/>
    </location>
</feature>
<reference evidence="2" key="1">
    <citation type="submission" date="2022-10" db="EMBL/GenBank/DDBJ databases">
        <authorList>
            <person name="Chen Y."/>
            <person name="Dougan E. K."/>
            <person name="Chan C."/>
            <person name="Rhodes N."/>
            <person name="Thang M."/>
        </authorList>
    </citation>
    <scope>NUCLEOTIDE SEQUENCE</scope>
</reference>
<proteinExistence type="predicted"/>
<keyword evidence="3" id="KW-0269">Exonuclease</keyword>
<dbReference type="PANTHER" id="PTHR34009:SF2">
    <property type="entry name" value="PROTEIN STAR"/>
    <property type="match status" value="1"/>
</dbReference>
<dbReference type="InterPro" id="IPR029063">
    <property type="entry name" value="SAM-dependent_MTases_sf"/>
</dbReference>
<dbReference type="SUPFAM" id="SSF53335">
    <property type="entry name" value="S-adenosyl-L-methionine-dependent methyltransferases"/>
    <property type="match status" value="1"/>
</dbReference>
<keyword evidence="4" id="KW-1185">Reference proteome</keyword>
<protein>
    <submittedName>
        <fullName evidence="3">Exonuclease domain-containing protein</fullName>
    </submittedName>
</protein>
<evidence type="ECO:0000259" key="1">
    <source>
        <dbReference type="Pfam" id="PF05050"/>
    </source>
</evidence>
<dbReference type="GO" id="GO:0005789">
    <property type="term" value="C:endoplasmic reticulum membrane"/>
    <property type="evidence" value="ECO:0007669"/>
    <property type="project" value="TreeGrafter"/>
</dbReference>
<accession>A0A9P1FEV5</accession>
<dbReference type="InterPro" id="IPR006342">
    <property type="entry name" value="FkbM_mtfrase"/>
</dbReference>
<dbReference type="GO" id="GO:0031902">
    <property type="term" value="C:late endosome membrane"/>
    <property type="evidence" value="ECO:0007669"/>
    <property type="project" value="TreeGrafter"/>
</dbReference>
<dbReference type="EMBL" id="CAMXCT030000001">
    <property type="protein sequence ID" value="CAL4759452.1"/>
    <property type="molecule type" value="Genomic_DNA"/>
</dbReference>
<dbReference type="InterPro" id="IPR012337">
    <property type="entry name" value="RNaseH-like_sf"/>
</dbReference>
<dbReference type="EMBL" id="CAMXCT010000001">
    <property type="protein sequence ID" value="CAI3972140.1"/>
    <property type="molecule type" value="Genomic_DNA"/>
</dbReference>
<dbReference type="InterPro" id="IPR053202">
    <property type="entry name" value="EGF_Rcpt_Signaling_Reg"/>
</dbReference>
<evidence type="ECO:0000313" key="4">
    <source>
        <dbReference type="Proteomes" id="UP001152797"/>
    </source>
</evidence>
<dbReference type="AlphaFoldDB" id="A0A9P1FEV5"/>
<name>A0A9P1FEV5_9DINO</name>
<dbReference type="Gene3D" id="3.40.50.150">
    <property type="entry name" value="Vaccinia Virus protein VP39"/>
    <property type="match status" value="1"/>
</dbReference>
<dbReference type="SUPFAM" id="SSF53098">
    <property type="entry name" value="Ribonuclease H-like"/>
    <property type="match status" value="1"/>
</dbReference>
<keyword evidence="3" id="KW-0540">Nuclease</keyword>
<evidence type="ECO:0000313" key="3">
    <source>
        <dbReference type="EMBL" id="CAL4759452.1"/>
    </source>
</evidence>
<organism evidence="2">
    <name type="scientific">Cladocopium goreaui</name>
    <dbReference type="NCBI Taxonomy" id="2562237"/>
    <lineage>
        <taxon>Eukaryota</taxon>
        <taxon>Sar</taxon>
        <taxon>Alveolata</taxon>
        <taxon>Dinophyceae</taxon>
        <taxon>Suessiales</taxon>
        <taxon>Symbiodiniaceae</taxon>
        <taxon>Cladocopium</taxon>
    </lineage>
</organism>
<dbReference type="Proteomes" id="UP001152797">
    <property type="component" value="Unassembled WGS sequence"/>
</dbReference>
<dbReference type="GO" id="GO:0005886">
    <property type="term" value="C:plasma membrane"/>
    <property type="evidence" value="ECO:0007669"/>
    <property type="project" value="TreeGrafter"/>
</dbReference>
<keyword evidence="3" id="KW-0378">Hydrolase</keyword>
<dbReference type="GO" id="GO:0004527">
    <property type="term" value="F:exonuclease activity"/>
    <property type="evidence" value="ECO:0007669"/>
    <property type="project" value="UniProtKB-KW"/>
</dbReference>
<dbReference type="GO" id="GO:0005794">
    <property type="term" value="C:Golgi apparatus"/>
    <property type="evidence" value="ECO:0007669"/>
    <property type="project" value="TreeGrafter"/>
</dbReference>
<dbReference type="Gene3D" id="3.30.420.10">
    <property type="entry name" value="Ribonuclease H-like superfamily/Ribonuclease H"/>
    <property type="match status" value="1"/>
</dbReference>
<evidence type="ECO:0000313" key="2">
    <source>
        <dbReference type="EMBL" id="CAI3972140.1"/>
    </source>
</evidence>
<dbReference type="PANTHER" id="PTHR34009">
    <property type="entry name" value="PROTEIN STAR"/>
    <property type="match status" value="1"/>
</dbReference>
<comment type="caution">
    <text evidence="2">The sequence shown here is derived from an EMBL/GenBank/DDBJ whole genome shotgun (WGS) entry which is preliminary data.</text>
</comment>
<dbReference type="InterPro" id="IPR036397">
    <property type="entry name" value="RNaseH_sf"/>
</dbReference>
<gene>
    <name evidence="2" type="ORF">C1SCF055_LOCUS730</name>
</gene>
<dbReference type="GO" id="GO:0003676">
    <property type="term" value="F:nucleic acid binding"/>
    <property type="evidence" value="ECO:0007669"/>
    <property type="project" value="InterPro"/>
</dbReference>
<dbReference type="GO" id="GO:0016197">
    <property type="term" value="P:endosomal transport"/>
    <property type="evidence" value="ECO:0007669"/>
    <property type="project" value="TreeGrafter"/>
</dbReference>
<reference evidence="3 4" key="2">
    <citation type="submission" date="2024-05" db="EMBL/GenBank/DDBJ databases">
        <authorList>
            <person name="Chen Y."/>
            <person name="Shah S."/>
            <person name="Dougan E. K."/>
            <person name="Thang M."/>
            <person name="Chan C."/>
        </authorList>
    </citation>
    <scope>NUCLEOTIDE SEQUENCE [LARGE SCALE GENOMIC DNA]</scope>
</reference>
<dbReference type="GO" id="GO:0006888">
    <property type="term" value="P:endoplasmic reticulum to Golgi vesicle-mediated transport"/>
    <property type="evidence" value="ECO:0007669"/>
    <property type="project" value="TreeGrafter"/>
</dbReference>
<dbReference type="OrthoDB" id="2154188at2759"/>
<sequence>MSCRNKFIDSLRVCSECNVARDQYEFSGCPLKQTEKTPTPRTPYFSIDIETTGLDPEWCQILEFGAVYEDWETPVDKLPSFHAYIVHERIVGMPYALQMHPEILKKIAERHLHLDCKFLKPVDLFDEFNVWLWDLSKTHKDAFDSRRINVAGKNFSGFDLQFLKKLPGNWDLIRHRVIDPGTLFWNPDEDKELPNTQECLTRSGAVSWVAHTAVEDARQDEWVIERTDGLRDGFFVEVGAHDGVRHSNTLTLEKEFGWTGILIEGDPRLHKRCMIYRPNCNNINTIVGPGYGEGLFILGDQFGGLWEHMPENWQKEHRSRSTPVVDCETKPLIDVLRNRTPPVIDYLSIDVEGAEYEILKSYFESRALKPTVRYMTVEFRLDKHYLDKLIELLDPWFELEEVRAWDACFVNRTLG</sequence>
<dbReference type="Pfam" id="PF05050">
    <property type="entry name" value="Methyltransf_21"/>
    <property type="match status" value="1"/>
</dbReference>